<evidence type="ECO:0000313" key="2">
    <source>
        <dbReference type="EMBL" id="KAK2990432.1"/>
    </source>
</evidence>
<keyword evidence="1" id="KW-1133">Transmembrane helix</keyword>
<protein>
    <submittedName>
        <fullName evidence="2">Uncharacterized protein</fullName>
    </submittedName>
</protein>
<dbReference type="PANTHER" id="PTHR35110">
    <property type="entry name" value="EXPRESSED PROTEIN"/>
    <property type="match status" value="1"/>
</dbReference>
<feature type="transmembrane region" description="Helical" evidence="1">
    <location>
        <begin position="137"/>
        <end position="156"/>
    </location>
</feature>
<evidence type="ECO:0000313" key="3">
    <source>
        <dbReference type="Proteomes" id="UP001187471"/>
    </source>
</evidence>
<gene>
    <name evidence="2" type="ORF">RJ640_011180</name>
</gene>
<keyword evidence="3" id="KW-1185">Reference proteome</keyword>
<name>A0AA88RQH4_9ASTE</name>
<dbReference type="Proteomes" id="UP001187471">
    <property type="component" value="Unassembled WGS sequence"/>
</dbReference>
<accession>A0AA88RQH4</accession>
<proteinExistence type="predicted"/>
<evidence type="ECO:0000256" key="1">
    <source>
        <dbReference type="SAM" id="Phobius"/>
    </source>
</evidence>
<comment type="caution">
    <text evidence="2">The sequence shown here is derived from an EMBL/GenBank/DDBJ whole genome shotgun (WGS) entry which is preliminary data.</text>
</comment>
<dbReference type="AlphaFoldDB" id="A0AA88RQH4"/>
<keyword evidence="1" id="KW-0472">Membrane</keyword>
<sequence length="175" mass="19788">MFATAIRYVGKKPKPKMKPIELKTPPEQTQTITRAIFDIVKEHGPLTVADTWERVKLRHRLPVLSISSLTARPPSPLSPVAASYRRRTVFTAGCPYAKTLPALEKPITATWAPHLLASSPAFLYRPCRRFVKVVCHLAFSSIFLVSNFVLPIAFILEGKKKQQQKLGFFFDEKIK</sequence>
<organism evidence="2 3">
    <name type="scientific">Escallonia rubra</name>
    <dbReference type="NCBI Taxonomy" id="112253"/>
    <lineage>
        <taxon>Eukaryota</taxon>
        <taxon>Viridiplantae</taxon>
        <taxon>Streptophyta</taxon>
        <taxon>Embryophyta</taxon>
        <taxon>Tracheophyta</taxon>
        <taxon>Spermatophyta</taxon>
        <taxon>Magnoliopsida</taxon>
        <taxon>eudicotyledons</taxon>
        <taxon>Gunneridae</taxon>
        <taxon>Pentapetalae</taxon>
        <taxon>asterids</taxon>
        <taxon>campanulids</taxon>
        <taxon>Escalloniales</taxon>
        <taxon>Escalloniaceae</taxon>
        <taxon>Escallonia</taxon>
    </lineage>
</organism>
<keyword evidence="1" id="KW-0812">Transmembrane</keyword>
<dbReference type="PANTHER" id="PTHR35110:SF3">
    <property type="entry name" value="OS08G0360000 PROTEIN"/>
    <property type="match status" value="1"/>
</dbReference>
<dbReference type="EMBL" id="JAVXUO010000644">
    <property type="protein sequence ID" value="KAK2990432.1"/>
    <property type="molecule type" value="Genomic_DNA"/>
</dbReference>
<reference evidence="2" key="1">
    <citation type="submission" date="2022-12" db="EMBL/GenBank/DDBJ databases">
        <title>Draft genome assemblies for two species of Escallonia (Escalloniales).</title>
        <authorList>
            <person name="Chanderbali A."/>
            <person name="Dervinis C."/>
            <person name="Anghel I."/>
            <person name="Soltis D."/>
            <person name="Soltis P."/>
            <person name="Zapata F."/>
        </authorList>
    </citation>
    <scope>NUCLEOTIDE SEQUENCE</scope>
    <source>
        <strain evidence="2">UCBG92.1500</strain>
        <tissue evidence="2">Leaf</tissue>
    </source>
</reference>